<accession>A0A0F5FGA6</accession>
<evidence type="ECO:0000313" key="3">
    <source>
        <dbReference type="Proteomes" id="UP000033649"/>
    </source>
</evidence>
<gene>
    <name evidence="2" type="ORF">VE26_10380</name>
</gene>
<name>A0A0F5FGA6_9HYPH</name>
<feature type="chain" id="PRO_5002486602" evidence="1">
    <location>
        <begin position="24"/>
        <end position="122"/>
    </location>
</feature>
<dbReference type="STRING" id="429727.VE26_10380"/>
<dbReference type="AlphaFoldDB" id="A0A0F5FGA6"/>
<dbReference type="OrthoDB" id="102964at2"/>
<feature type="signal peptide" evidence="1">
    <location>
        <begin position="1"/>
        <end position="23"/>
    </location>
</feature>
<dbReference type="PATRIC" id="fig|429727.3.peg.2138"/>
<keyword evidence="3" id="KW-1185">Reference proteome</keyword>
<organism evidence="2 3">
    <name type="scientific">Devosia chinhatensis</name>
    <dbReference type="NCBI Taxonomy" id="429727"/>
    <lineage>
        <taxon>Bacteria</taxon>
        <taxon>Pseudomonadati</taxon>
        <taxon>Pseudomonadota</taxon>
        <taxon>Alphaproteobacteria</taxon>
        <taxon>Hyphomicrobiales</taxon>
        <taxon>Devosiaceae</taxon>
        <taxon>Devosia</taxon>
    </lineage>
</organism>
<dbReference type="RefSeq" id="WP_046105250.1">
    <property type="nucleotide sequence ID" value="NZ_JZEY01000061.1"/>
</dbReference>
<proteinExistence type="predicted"/>
<protein>
    <submittedName>
        <fullName evidence="2">Uncharacterized protein</fullName>
    </submittedName>
</protein>
<dbReference type="EMBL" id="JZEY01000061">
    <property type="protein sequence ID" value="KKB07222.1"/>
    <property type="molecule type" value="Genomic_DNA"/>
</dbReference>
<evidence type="ECO:0000313" key="2">
    <source>
        <dbReference type="EMBL" id="KKB07222.1"/>
    </source>
</evidence>
<sequence>MRALTALALAALASAALLTPAQAMTITARVSGGNIAVHTGPDDRFPIVGRIADGTEIPIDQCTQTDSDSRRGSWIGDAGHTLWPSGAKTFCRIPDYGWVARNQIVGRGLVNVTPPDFAGPGW</sequence>
<keyword evidence="1" id="KW-0732">Signal</keyword>
<evidence type="ECO:0000256" key="1">
    <source>
        <dbReference type="SAM" id="SignalP"/>
    </source>
</evidence>
<dbReference type="Proteomes" id="UP000033649">
    <property type="component" value="Unassembled WGS sequence"/>
</dbReference>
<reference evidence="2 3" key="1">
    <citation type="submission" date="2015-03" db="EMBL/GenBank/DDBJ databases">
        <authorList>
            <person name="Hassan Y."/>
            <person name="Lepp D."/>
            <person name="Li X.-Z."/>
            <person name="Zhou T."/>
        </authorList>
    </citation>
    <scope>NUCLEOTIDE SEQUENCE [LARGE SCALE GENOMIC DNA]</scope>
    <source>
        <strain evidence="2 3">IPL18</strain>
    </source>
</reference>
<comment type="caution">
    <text evidence="2">The sequence shown here is derived from an EMBL/GenBank/DDBJ whole genome shotgun (WGS) entry which is preliminary data.</text>
</comment>